<dbReference type="EMBL" id="QEAQ01000086">
    <property type="protein sequence ID" value="TPX56075.1"/>
    <property type="molecule type" value="Genomic_DNA"/>
</dbReference>
<sequence length="1843" mass="200045">MDINDLRRKLHLGLRSLQLSALTSIKTDATRRPPQHAWDKTSPVSLLWDALLPTDDAPSSPFLAAASGDAVIYLVRNGSLDWQKSLNQVLARLATVSTPALPYVVRVVAQLLILHVESHMKDASAYKGPFGQKTRRPHPLITVVVRRPDAWSDVLFEVQDMFAAATRSNNVTTLRMLDPFIRFVCLETAMDPISGPGQYQAALVDILLGPTTTGPSKDHQTEYSRTLLNLFLSILLSLPVVPGETMITQTVLCDHVVGLVRKLPDAESHTRAICQLLNWTFDCRQSGRSLSVPLRSLQSYFATCGLRTMDTAMPPIIFAALSYCLLDVAEYFNQGTVLITLMLDIVKLVDVQEAVMQTIAPVAVLPLLQTLSEMTDSPVKRKVFDILVILERAVLRTSSLESDLGKSVRAISDHATGSFAVLVGDLQTLMLSYSLGSPEDGVLKGGDPHRSAFLYAGLIFHSDVSTRIRALAACTAVSFPSASGYMSLLPLLLYVLKNDPSPHVQIHVLLKSLPALTAANDAFVTARVMHVVQSLLGDSAGSAGTNTLFCVGIRTLLEIWKGQPRVWPQLKGYLLTWAKRRRHGRPLRFHQGGQWSDEAEMETTVAATMRDVCLVRAADCGQDLLPHLFALLQAPELHTMTTVFALQSVNLCIEANITDPRAAWNVFMQQFVARTGSSPAVPGVLQQLCEFYRLVAVKDDQSELYMTLKSEILVSWLLPLMQHTEQNVREACFRAIAAYPAPDLFPVMASPRELVASIAAFTQPSPAAADMLANFVEHECKHMRRAVFKGFAAAAGGRLAEDYVSDESKGLQRVIRDVTAELRGLWEGGRAPAGLRSGLAAFSLMSTPSQDSHEGPSMDAKLPFHRSLTNSLRDFSLADHPTFRLEAVPVWTRFWDSALLAAYRKSRTSDLQSSLQAEGEKEKQQRIQDVEQMLAASVAELMEKRLPESHLPSVSVNIILSLTGLLLAATHLGLTVAHDQTSHVVDVLVQQYAVQVDQSPESFTDNQRSDDVQFAVALALTSLAKALQASDEQRFRKIVEILTNGVVRPHLEGQEWYQFACAYGLATMAYLQNGLLTVRHAIEVCTNGAPWVQRGFANGVASVLRPVKEAAPAGVDDFQEVIAEAQTTLAQYSHQQHPHPEDEAYHAKVESAALVLSAAVAAGWTEDKQSEEVEATLKEIVQVVAGKRDSEALYSHVLMAYTRVVHRRFASSSPGSLFTQLAGILTTASSTSIAASTRIAALLSIPTLLGIDGSDRNGDQLMTRNQPAMRQTLDTLRNLAVAQDPKVARVAGWILGTLVSHLSTDDEGRRDMMGAAGDIVAGKKDPPNYSRLHQSASYLRAVFDCLAEAGGTSLTACGRGNLIEALTIVNVPLPPVDWSPIYQKLSQPQAANESQFAFFRFAANHASSTSAKSLLTIYLSALGHAIKGSSASVALADPTYGIPKLLELGGLSPDDDETVHEGKVQAHATTAVASSKVTELFEAAVTRVFTSDNQSAPPNVQRQFAISIAPHLTSVDPGSATALRTELLRILAIIAYRSLSSDASGEDTIVTIRALVTCLSVEVGAAIEFIGLLHSVTITSPKALWAIGRITELATLHAAERPWLTESLSHLIAPAARGGVTSPLLHITRQTLTHSDPTSCMAAICALLTNVRNTVPATEPRAILQWVMLLLDVIILLCAASASAAADGGDTPSAVEWVWNMACAGVVGIGRCQDSVEDGEFDNVKCVVVVRDARVGDAAKRGIAVELAALVELPQVGAPMRKQIIKRLIRILECTETTRRQITLSAATRRIAPAATSAASAVRVQIAASSRNAIREVLLRLRHTVTNDQQVVRDTWAEVWEER</sequence>
<organism evidence="2 3">
    <name type="scientific">Powellomyces hirtus</name>
    <dbReference type="NCBI Taxonomy" id="109895"/>
    <lineage>
        <taxon>Eukaryota</taxon>
        <taxon>Fungi</taxon>
        <taxon>Fungi incertae sedis</taxon>
        <taxon>Chytridiomycota</taxon>
        <taxon>Chytridiomycota incertae sedis</taxon>
        <taxon>Chytridiomycetes</taxon>
        <taxon>Spizellomycetales</taxon>
        <taxon>Powellomycetaceae</taxon>
        <taxon>Powellomyces</taxon>
    </lineage>
</organism>
<evidence type="ECO:0000313" key="3">
    <source>
        <dbReference type="Proteomes" id="UP000318582"/>
    </source>
</evidence>
<evidence type="ECO:0000259" key="1">
    <source>
        <dbReference type="Pfam" id="PF12530"/>
    </source>
</evidence>
<protein>
    <recommendedName>
        <fullName evidence="1">DUF3730 domain-containing protein</fullName>
    </recommendedName>
</protein>
<dbReference type="SUPFAM" id="SSF48371">
    <property type="entry name" value="ARM repeat"/>
    <property type="match status" value="2"/>
</dbReference>
<name>A0A507DY50_9FUNG</name>
<dbReference type="InterPro" id="IPR016024">
    <property type="entry name" value="ARM-type_fold"/>
</dbReference>
<proteinExistence type="predicted"/>
<dbReference type="GO" id="GO:0060147">
    <property type="term" value="P:regulation of post-transcriptional gene silencing"/>
    <property type="evidence" value="ECO:0007669"/>
    <property type="project" value="InterPro"/>
</dbReference>
<dbReference type="Pfam" id="PF12530">
    <property type="entry name" value="DUF3730"/>
    <property type="match status" value="1"/>
</dbReference>
<comment type="caution">
    <text evidence="2">The sequence shown here is derived from an EMBL/GenBank/DDBJ whole genome shotgun (WGS) entry which is preliminary data.</text>
</comment>
<keyword evidence="3" id="KW-1185">Reference proteome</keyword>
<dbReference type="InterPro" id="IPR045163">
    <property type="entry name" value="Focadhesin/RST1"/>
</dbReference>
<gene>
    <name evidence="2" type="ORF">PhCBS80983_g04807</name>
</gene>
<dbReference type="PANTHER" id="PTHR16212:SF4">
    <property type="entry name" value="FOCADHESIN"/>
    <property type="match status" value="1"/>
</dbReference>
<reference evidence="2 3" key="1">
    <citation type="journal article" date="2019" name="Sci. Rep.">
        <title>Comparative genomics of chytrid fungi reveal insights into the obligate biotrophic and pathogenic lifestyle of Synchytrium endobioticum.</title>
        <authorList>
            <person name="van de Vossenberg B.T.L.H."/>
            <person name="Warris S."/>
            <person name="Nguyen H.D.T."/>
            <person name="van Gent-Pelzer M.P.E."/>
            <person name="Joly D.L."/>
            <person name="van de Geest H.C."/>
            <person name="Bonants P.J.M."/>
            <person name="Smith D.S."/>
            <person name="Levesque C.A."/>
            <person name="van der Lee T.A.J."/>
        </authorList>
    </citation>
    <scope>NUCLEOTIDE SEQUENCE [LARGE SCALE GENOMIC DNA]</scope>
    <source>
        <strain evidence="2 3">CBS 809.83</strain>
    </source>
</reference>
<dbReference type="Proteomes" id="UP000318582">
    <property type="component" value="Unassembled WGS sequence"/>
</dbReference>
<feature type="domain" description="DUF3730" evidence="1">
    <location>
        <begin position="489"/>
        <end position="734"/>
    </location>
</feature>
<dbReference type="PANTHER" id="PTHR16212">
    <property type="entry name" value="FOCADHESIN FAMILY MEMBER"/>
    <property type="match status" value="1"/>
</dbReference>
<accession>A0A507DY50</accession>
<dbReference type="InterPro" id="IPR022542">
    <property type="entry name" value="FOCAD/RST1_DUF3730"/>
</dbReference>
<evidence type="ECO:0000313" key="2">
    <source>
        <dbReference type="EMBL" id="TPX56075.1"/>
    </source>
</evidence>